<feature type="domain" description="N-acetyltransferase" evidence="1">
    <location>
        <begin position="145"/>
        <end position="285"/>
    </location>
</feature>
<dbReference type="InterPro" id="IPR016181">
    <property type="entry name" value="Acyl_CoA_acyltransferase"/>
</dbReference>
<accession>A0A366DE11</accession>
<dbReference type="SUPFAM" id="SSF55729">
    <property type="entry name" value="Acyl-CoA N-acyltransferases (Nat)"/>
    <property type="match status" value="1"/>
</dbReference>
<dbReference type="GO" id="GO:0016747">
    <property type="term" value="F:acyltransferase activity, transferring groups other than amino-acyl groups"/>
    <property type="evidence" value="ECO:0007669"/>
    <property type="project" value="InterPro"/>
</dbReference>
<gene>
    <name evidence="2" type="ORF">DFR74_10939</name>
</gene>
<comment type="caution">
    <text evidence="2">The sequence shown here is derived from an EMBL/GenBank/DDBJ whole genome shotgun (WGS) entry which is preliminary data.</text>
</comment>
<dbReference type="Pfam" id="PF00583">
    <property type="entry name" value="Acetyltransf_1"/>
    <property type="match status" value="1"/>
</dbReference>
<reference evidence="2 3" key="1">
    <citation type="submission" date="2018-06" db="EMBL/GenBank/DDBJ databases">
        <title>Genomic Encyclopedia of Type Strains, Phase IV (KMG-IV): sequencing the most valuable type-strain genomes for metagenomic binning, comparative biology and taxonomic classification.</title>
        <authorList>
            <person name="Goeker M."/>
        </authorList>
    </citation>
    <scope>NUCLEOTIDE SEQUENCE [LARGE SCALE GENOMIC DNA]</scope>
    <source>
        <strain evidence="2 3">DSM 44599</strain>
    </source>
</reference>
<dbReference type="Proteomes" id="UP000252586">
    <property type="component" value="Unassembled WGS sequence"/>
</dbReference>
<dbReference type="CDD" id="cd04301">
    <property type="entry name" value="NAT_SF"/>
    <property type="match status" value="1"/>
</dbReference>
<dbReference type="STRING" id="1210090.GCA_001613185_06189"/>
<evidence type="ECO:0000313" key="2">
    <source>
        <dbReference type="EMBL" id="RBO88273.1"/>
    </source>
</evidence>
<protein>
    <submittedName>
        <fullName evidence="2">Ribosomal protein S18 acetylase RimI-like enzyme</fullName>
    </submittedName>
</protein>
<sequence>MRRYAGPGDLRAMQTLAQRVWSPSSLWHIGDLAWQRSHPAGHEPNWPTALWEAGGEVLAWGWAEPPGELFFQVDPSHPDLTTAVLDWFTDVATTSRTTVTVLDSECHLTTALESYGYVRQYISHHCSYMTRPLDDLPEPELPSGFRARPVRGEVDLPSRVAVHRAAWAPSLLTEDRYRNVMSTWPYRPDLDWVIEAPDGTFAANCLLWFDDRNAVGELEPVGTAPDFRRRGLARAVCLAALHRLRDLGAQSAIVYPVADRPGPVALYGDLGFRPYARTVTFAKNS</sequence>
<name>A0A366DE11_9NOCA</name>
<dbReference type="Gene3D" id="3.40.630.30">
    <property type="match status" value="1"/>
</dbReference>
<organism evidence="2 3">
    <name type="scientific">Nocardia puris</name>
    <dbReference type="NCBI Taxonomy" id="208602"/>
    <lineage>
        <taxon>Bacteria</taxon>
        <taxon>Bacillati</taxon>
        <taxon>Actinomycetota</taxon>
        <taxon>Actinomycetes</taxon>
        <taxon>Mycobacteriales</taxon>
        <taxon>Nocardiaceae</taxon>
        <taxon>Nocardia</taxon>
    </lineage>
</organism>
<keyword evidence="2" id="KW-0687">Ribonucleoprotein</keyword>
<dbReference type="EMBL" id="QNRE01000009">
    <property type="protein sequence ID" value="RBO88273.1"/>
    <property type="molecule type" value="Genomic_DNA"/>
</dbReference>
<dbReference type="AlphaFoldDB" id="A0A366DE11"/>
<keyword evidence="3" id="KW-1185">Reference proteome</keyword>
<proteinExistence type="predicted"/>
<evidence type="ECO:0000313" key="3">
    <source>
        <dbReference type="Proteomes" id="UP000252586"/>
    </source>
</evidence>
<evidence type="ECO:0000259" key="1">
    <source>
        <dbReference type="PROSITE" id="PS51186"/>
    </source>
</evidence>
<keyword evidence="2" id="KW-0689">Ribosomal protein</keyword>
<dbReference type="GO" id="GO:0005840">
    <property type="term" value="C:ribosome"/>
    <property type="evidence" value="ECO:0007669"/>
    <property type="project" value="UniProtKB-KW"/>
</dbReference>
<dbReference type="InterPro" id="IPR000182">
    <property type="entry name" value="GNAT_dom"/>
</dbReference>
<dbReference type="PROSITE" id="PS51186">
    <property type="entry name" value="GNAT"/>
    <property type="match status" value="1"/>
</dbReference>